<reference evidence="1 2" key="1">
    <citation type="journal article" date="2023" name="Life. Sci Alliance">
        <title>Evolutionary insights into 3D genome organization and epigenetic landscape of Vigna mungo.</title>
        <authorList>
            <person name="Junaid A."/>
            <person name="Singh B."/>
            <person name="Bhatia S."/>
        </authorList>
    </citation>
    <scope>NUCLEOTIDE SEQUENCE [LARGE SCALE GENOMIC DNA]</scope>
    <source>
        <strain evidence="1">Urdbean</strain>
    </source>
</reference>
<accession>A0AAQ3RZX2</accession>
<sequence>MKLYHAPIKIKAASPVKENIIITFIRHIATLTELNRDNHFQGSLILSNMSLYYFLSQLGLCFCKIESIETLPIIGLDGVKIFVSWYVDYANINHLAEKAPITWMFNLEMKKNWDFIKSLNSKIKIPNYKGCVR</sequence>
<gene>
    <name evidence="1" type="ORF">V8G54_011765</name>
</gene>
<dbReference type="Proteomes" id="UP001374535">
    <property type="component" value="Chromosome 4"/>
</dbReference>
<keyword evidence="2" id="KW-1185">Reference proteome</keyword>
<evidence type="ECO:0000313" key="2">
    <source>
        <dbReference type="Proteomes" id="UP001374535"/>
    </source>
</evidence>
<dbReference type="EMBL" id="CP144697">
    <property type="protein sequence ID" value="WVZ14199.1"/>
    <property type="molecule type" value="Genomic_DNA"/>
</dbReference>
<dbReference type="AlphaFoldDB" id="A0AAQ3RZX2"/>
<evidence type="ECO:0000313" key="1">
    <source>
        <dbReference type="EMBL" id="WVZ14199.1"/>
    </source>
</evidence>
<proteinExistence type="predicted"/>
<name>A0AAQ3RZX2_VIGMU</name>
<organism evidence="1 2">
    <name type="scientific">Vigna mungo</name>
    <name type="common">Black gram</name>
    <name type="synonym">Phaseolus mungo</name>
    <dbReference type="NCBI Taxonomy" id="3915"/>
    <lineage>
        <taxon>Eukaryota</taxon>
        <taxon>Viridiplantae</taxon>
        <taxon>Streptophyta</taxon>
        <taxon>Embryophyta</taxon>
        <taxon>Tracheophyta</taxon>
        <taxon>Spermatophyta</taxon>
        <taxon>Magnoliopsida</taxon>
        <taxon>eudicotyledons</taxon>
        <taxon>Gunneridae</taxon>
        <taxon>Pentapetalae</taxon>
        <taxon>rosids</taxon>
        <taxon>fabids</taxon>
        <taxon>Fabales</taxon>
        <taxon>Fabaceae</taxon>
        <taxon>Papilionoideae</taxon>
        <taxon>50 kb inversion clade</taxon>
        <taxon>NPAAA clade</taxon>
        <taxon>indigoferoid/millettioid clade</taxon>
        <taxon>Phaseoleae</taxon>
        <taxon>Vigna</taxon>
    </lineage>
</organism>
<protein>
    <submittedName>
        <fullName evidence="1">Uncharacterized protein</fullName>
    </submittedName>
</protein>